<keyword evidence="4 7" id="KW-1133">Transmembrane helix</keyword>
<comment type="subcellular location">
    <subcellularLocation>
        <location evidence="1">Membrane</location>
        <topology evidence="1">Multi-pass membrane protein</topology>
    </subcellularLocation>
</comment>
<feature type="transmembrane region" description="Helical" evidence="7">
    <location>
        <begin position="552"/>
        <end position="574"/>
    </location>
</feature>
<dbReference type="InterPro" id="IPR036259">
    <property type="entry name" value="MFS_trans_sf"/>
</dbReference>
<feature type="transmembrane region" description="Helical" evidence="7">
    <location>
        <begin position="514"/>
        <end position="532"/>
    </location>
</feature>
<feature type="transmembrane region" description="Helical" evidence="7">
    <location>
        <begin position="25"/>
        <end position="43"/>
    </location>
</feature>
<dbReference type="PANTHER" id="PTHR23511:SF5">
    <property type="entry name" value="MAJOR FACILITATOR-TYPE TRANSPORTER HXNZ-RELATED"/>
    <property type="match status" value="1"/>
</dbReference>
<organism evidence="9 10">
    <name type="scientific">Helianthus annuus</name>
    <name type="common">Common sunflower</name>
    <dbReference type="NCBI Taxonomy" id="4232"/>
    <lineage>
        <taxon>Eukaryota</taxon>
        <taxon>Viridiplantae</taxon>
        <taxon>Streptophyta</taxon>
        <taxon>Embryophyta</taxon>
        <taxon>Tracheophyta</taxon>
        <taxon>Spermatophyta</taxon>
        <taxon>Magnoliopsida</taxon>
        <taxon>eudicotyledons</taxon>
        <taxon>Gunneridae</taxon>
        <taxon>Pentapetalae</taxon>
        <taxon>asterids</taxon>
        <taxon>campanulids</taxon>
        <taxon>Asterales</taxon>
        <taxon>Asteraceae</taxon>
        <taxon>Asteroideae</taxon>
        <taxon>Heliantheae alliance</taxon>
        <taxon>Heliantheae</taxon>
        <taxon>Helianthus</taxon>
    </lineage>
</organism>
<evidence type="ECO:0000256" key="5">
    <source>
        <dbReference type="ARBA" id="ARBA00023136"/>
    </source>
</evidence>
<evidence type="ECO:0000256" key="1">
    <source>
        <dbReference type="ARBA" id="ARBA00004141"/>
    </source>
</evidence>
<keyword evidence="5 7" id="KW-0472">Membrane</keyword>
<feature type="transmembrane region" description="Helical" evidence="7">
    <location>
        <begin position="245"/>
        <end position="270"/>
    </location>
</feature>
<keyword evidence="2" id="KW-0813">Transport</keyword>
<dbReference type="InParanoid" id="A0A251TP73"/>
<dbReference type="InterPro" id="IPR005828">
    <property type="entry name" value="MFS_sugar_transport-like"/>
</dbReference>
<evidence type="ECO:0000256" key="7">
    <source>
        <dbReference type="SAM" id="Phobius"/>
    </source>
</evidence>
<evidence type="ECO:0000259" key="8">
    <source>
        <dbReference type="PROSITE" id="PS50850"/>
    </source>
</evidence>
<evidence type="ECO:0000256" key="6">
    <source>
        <dbReference type="ARBA" id="ARBA00044504"/>
    </source>
</evidence>
<evidence type="ECO:0000313" key="10">
    <source>
        <dbReference type="Proteomes" id="UP000215914"/>
    </source>
</evidence>
<keyword evidence="3 7" id="KW-0812">Transmembrane</keyword>
<feature type="transmembrane region" description="Helical" evidence="7">
    <location>
        <begin position="581"/>
        <end position="599"/>
    </location>
</feature>
<dbReference type="SUPFAM" id="SSF103473">
    <property type="entry name" value="MFS general substrate transporter"/>
    <property type="match status" value="3"/>
</dbReference>
<keyword evidence="9" id="KW-0762">Sugar transport</keyword>
<dbReference type="InterPro" id="IPR011701">
    <property type="entry name" value="MFS"/>
</dbReference>
<evidence type="ECO:0000256" key="4">
    <source>
        <dbReference type="ARBA" id="ARBA00022989"/>
    </source>
</evidence>
<evidence type="ECO:0000313" key="9">
    <source>
        <dbReference type="EMBL" id="OTG12412.1"/>
    </source>
</evidence>
<feature type="transmembrane region" description="Helical" evidence="7">
    <location>
        <begin position="437"/>
        <end position="456"/>
    </location>
</feature>
<dbReference type="GO" id="GO:0016020">
    <property type="term" value="C:membrane"/>
    <property type="evidence" value="ECO:0007669"/>
    <property type="project" value="UniProtKB-SubCell"/>
</dbReference>
<feature type="transmembrane region" description="Helical" evidence="7">
    <location>
        <begin position="485"/>
        <end position="507"/>
    </location>
</feature>
<accession>A0A251TP73</accession>
<dbReference type="InterPro" id="IPR020846">
    <property type="entry name" value="MFS_dom"/>
</dbReference>
<feature type="transmembrane region" description="Helical" evidence="7">
    <location>
        <begin position="290"/>
        <end position="312"/>
    </location>
</feature>
<evidence type="ECO:0000256" key="3">
    <source>
        <dbReference type="ARBA" id="ARBA00022692"/>
    </source>
</evidence>
<feature type="transmembrane region" description="Helical" evidence="7">
    <location>
        <begin position="112"/>
        <end position="133"/>
    </location>
</feature>
<sequence length="709" mass="77298">MEMMLLSFVGPAIQPEWGLSANQESMISTVAFAGMLVGAYSWGLVSDTYGRKKGFLGSAILTTSAGLLSAIVPNYTLLLILRFLVGIGIGCGHVYSSWFLEFVPTPNRGAWMIVFSTFWTVGTITEASLAWWIMPTYGWRWLLGVSAIPSIMALLFYGLVPESPRYLTTQGRLAEVRQILENGAAANQKELPAGLLVSDHIKIMTYDNEPSESTALLSNGKTSSSQRSSSSVLMLLSPKLIRTTLLLWFLYFANTFAYYGIILLTSQLSAPQSECDTPSLRSENIKDPSLYTNVFITSLAELPGLALAAYILDRVGRKISMEIMLVSGFIIVCIYAPEASLAWWIMPRYGWRWLLGVSAIPSIISLVTYALVPESTRYLCTQGKITEARQILEKGATLNRKELPVGILISDHNTGSSQRSSSSVFMLLSSKLLRTTLLLWFLYFANTFAYYGIILLTSQLSTSKLDCDSGSAKSHSETDINDSSLYVNVFITSLAELPGLALAAYILDRVGRKISMEIMLVSGFLLLLPIVVHQNEVITTGSLFGARMFISASFIIVCIYAPELPGLGLAAILLDRVGRKISMEIMLVSGFVLLLPLIVHQNDMMTTGSLFGARLFVSASFTVACIYAPEVYPTNLRATGVGIATAIGKIGGMVCPLIAVGMSSGCHQTVPVILFEVTILVACLSVVFLPFETKGKELTDTTNLHVPVE</sequence>
<dbReference type="PROSITE" id="PS50850">
    <property type="entry name" value="MFS"/>
    <property type="match status" value="1"/>
</dbReference>
<keyword evidence="10" id="KW-1185">Reference proteome</keyword>
<feature type="transmembrane region" description="Helical" evidence="7">
    <location>
        <begin position="641"/>
        <end position="660"/>
    </location>
</feature>
<feature type="transmembrane region" description="Helical" evidence="7">
    <location>
        <begin position="672"/>
        <end position="691"/>
    </location>
</feature>
<feature type="transmembrane region" description="Helical" evidence="7">
    <location>
        <begin position="55"/>
        <end position="73"/>
    </location>
</feature>
<feature type="transmembrane region" description="Helical" evidence="7">
    <location>
        <begin position="79"/>
        <end position="100"/>
    </location>
</feature>
<dbReference type="EMBL" id="CM007899">
    <property type="protein sequence ID" value="OTG12412.1"/>
    <property type="molecule type" value="Genomic_DNA"/>
</dbReference>
<dbReference type="OMA" id="SGWRYLM"/>
<dbReference type="Pfam" id="PF00083">
    <property type="entry name" value="Sugar_tr"/>
    <property type="match status" value="2"/>
</dbReference>
<dbReference type="PANTHER" id="PTHR23511">
    <property type="entry name" value="SYNAPTIC VESICLE GLYCOPROTEIN 2"/>
    <property type="match status" value="1"/>
</dbReference>
<feature type="transmembrane region" description="Helical" evidence="7">
    <location>
        <begin position="611"/>
        <end position="629"/>
    </location>
</feature>
<reference evidence="10" key="1">
    <citation type="journal article" date="2017" name="Nature">
        <title>The sunflower genome provides insights into oil metabolism, flowering and Asterid evolution.</title>
        <authorList>
            <person name="Badouin H."/>
            <person name="Gouzy J."/>
            <person name="Grassa C.J."/>
            <person name="Murat F."/>
            <person name="Staton S.E."/>
            <person name="Cottret L."/>
            <person name="Lelandais-Briere C."/>
            <person name="Owens G.L."/>
            <person name="Carrere S."/>
            <person name="Mayjonade B."/>
            <person name="Legrand L."/>
            <person name="Gill N."/>
            <person name="Kane N.C."/>
            <person name="Bowers J.E."/>
            <person name="Hubner S."/>
            <person name="Bellec A."/>
            <person name="Berard A."/>
            <person name="Berges H."/>
            <person name="Blanchet N."/>
            <person name="Boniface M.C."/>
            <person name="Brunel D."/>
            <person name="Catrice O."/>
            <person name="Chaidir N."/>
            <person name="Claudel C."/>
            <person name="Donnadieu C."/>
            <person name="Faraut T."/>
            <person name="Fievet G."/>
            <person name="Helmstetter N."/>
            <person name="King M."/>
            <person name="Knapp S.J."/>
            <person name="Lai Z."/>
            <person name="Le Paslier M.C."/>
            <person name="Lippi Y."/>
            <person name="Lorenzon L."/>
            <person name="Mandel J.R."/>
            <person name="Marage G."/>
            <person name="Marchand G."/>
            <person name="Marquand E."/>
            <person name="Bret-Mestries E."/>
            <person name="Morien E."/>
            <person name="Nambeesan S."/>
            <person name="Nguyen T."/>
            <person name="Pegot-Espagnet P."/>
            <person name="Pouilly N."/>
            <person name="Raftis F."/>
            <person name="Sallet E."/>
            <person name="Schiex T."/>
            <person name="Thomas J."/>
            <person name="Vandecasteele C."/>
            <person name="Vares D."/>
            <person name="Vear F."/>
            <person name="Vautrin S."/>
            <person name="Crespi M."/>
            <person name="Mangin B."/>
            <person name="Burke J.M."/>
            <person name="Salse J."/>
            <person name="Munos S."/>
            <person name="Vincourt P."/>
            <person name="Rieseberg L.H."/>
            <person name="Langlade N.B."/>
        </authorList>
    </citation>
    <scope>NUCLEOTIDE SEQUENCE [LARGE SCALE GENOMIC DNA]</scope>
    <source>
        <strain evidence="10">cv. SF193</strain>
    </source>
</reference>
<feature type="transmembrane region" description="Helical" evidence="7">
    <location>
        <begin position="139"/>
        <end position="160"/>
    </location>
</feature>
<dbReference type="Proteomes" id="UP000215914">
    <property type="component" value="Chromosome 10"/>
</dbReference>
<name>A0A251TP73_HELAN</name>
<dbReference type="STRING" id="4232.A0A251TP73"/>
<feature type="transmembrane region" description="Helical" evidence="7">
    <location>
        <begin position="324"/>
        <end position="345"/>
    </location>
</feature>
<dbReference type="AlphaFoldDB" id="A0A251TP73"/>
<evidence type="ECO:0000256" key="2">
    <source>
        <dbReference type="ARBA" id="ARBA00022448"/>
    </source>
</evidence>
<feature type="domain" description="Major facilitator superfamily (MFS) profile" evidence="8">
    <location>
        <begin position="1"/>
        <end position="694"/>
    </location>
</feature>
<comment type="similarity">
    <text evidence="6">Belongs to the major facilitator superfamily. Phosphate:H(+) symporter (TC 2.A.1.9) family.</text>
</comment>
<feature type="transmembrane region" description="Helical" evidence="7">
    <location>
        <begin position="351"/>
        <end position="372"/>
    </location>
</feature>
<protein>
    <submittedName>
        <fullName evidence="9">Putative major facilitator, sugar transporter-like, Major facilitator superfamily domain protein</fullName>
    </submittedName>
</protein>
<dbReference type="Gene3D" id="1.20.1250.20">
    <property type="entry name" value="MFS general substrate transporter like domains"/>
    <property type="match status" value="3"/>
</dbReference>
<dbReference type="Pfam" id="PF07690">
    <property type="entry name" value="MFS_1"/>
    <property type="match status" value="1"/>
</dbReference>
<proteinExistence type="inferred from homology"/>
<gene>
    <name evidence="9" type="ORF">HannXRQ_Chr10g0309391</name>
</gene>
<dbReference type="GO" id="GO:0022857">
    <property type="term" value="F:transmembrane transporter activity"/>
    <property type="evidence" value="ECO:0007669"/>
    <property type="project" value="InterPro"/>
</dbReference>